<evidence type="ECO:0000313" key="6">
    <source>
        <dbReference type="EMBL" id="RUO48146.1"/>
    </source>
</evidence>
<comment type="catalytic activity">
    <reaction evidence="3">
        <text>2 GTP = 3',3'-c-di-GMP + 2 diphosphate</text>
        <dbReference type="Rhea" id="RHEA:24898"/>
        <dbReference type="ChEBI" id="CHEBI:33019"/>
        <dbReference type="ChEBI" id="CHEBI:37565"/>
        <dbReference type="ChEBI" id="CHEBI:58805"/>
        <dbReference type="EC" id="2.7.7.65"/>
    </reaction>
</comment>
<dbReference type="AlphaFoldDB" id="A0A432XHP3"/>
<comment type="cofactor">
    <cofactor evidence="1">
        <name>Mg(2+)</name>
        <dbReference type="ChEBI" id="CHEBI:18420"/>
    </cofactor>
</comment>
<dbReference type="PANTHER" id="PTHR45138">
    <property type="entry name" value="REGULATORY COMPONENTS OF SENSORY TRANSDUCTION SYSTEM"/>
    <property type="match status" value="1"/>
</dbReference>
<evidence type="ECO:0000256" key="1">
    <source>
        <dbReference type="ARBA" id="ARBA00001946"/>
    </source>
</evidence>
<feature type="transmembrane region" description="Helical" evidence="4">
    <location>
        <begin position="151"/>
        <end position="168"/>
    </location>
</feature>
<keyword evidence="4" id="KW-1133">Transmembrane helix</keyword>
<feature type="transmembrane region" description="Helical" evidence="4">
    <location>
        <begin position="103"/>
        <end position="122"/>
    </location>
</feature>
<dbReference type="Pfam" id="PF20966">
    <property type="entry name" value="MASE6"/>
    <property type="match status" value="1"/>
</dbReference>
<dbReference type="InterPro" id="IPR000160">
    <property type="entry name" value="GGDEF_dom"/>
</dbReference>
<organism evidence="6 7">
    <name type="scientific">Pseudidiomarina aquimaris</name>
    <dbReference type="NCBI Taxonomy" id="641841"/>
    <lineage>
        <taxon>Bacteria</taxon>
        <taxon>Pseudomonadati</taxon>
        <taxon>Pseudomonadota</taxon>
        <taxon>Gammaproteobacteria</taxon>
        <taxon>Alteromonadales</taxon>
        <taxon>Idiomarinaceae</taxon>
        <taxon>Pseudidiomarina</taxon>
    </lineage>
</organism>
<dbReference type="GO" id="GO:0052621">
    <property type="term" value="F:diguanylate cyclase activity"/>
    <property type="evidence" value="ECO:0007669"/>
    <property type="project" value="UniProtKB-EC"/>
</dbReference>
<sequence>MKLIPCQACVAMRNNVGGSVSRPILTPTKRNSLLLTATTHQSIRHQAQLLKAVLKIVVLFSLLIGSLNVFVFAAFMVATFNFLTAFFASAILFFYNRSANLRLASWLTCLAVIFNVAVFIHLADGRNYSILWVMIIPPIVFFLLGKQIGAWLTAGVFAYSIALMAYQLQQPRQETQGLGALLNIIEVCTALWFLFRFYEGSRQAAYRELESLSATDKLTGLANRSKLDNLLLDVHQKRRDAEISSATVVICDIDHFKRINDEFGHLEGDRVLQALARQLKAEVGDQGVVGRWGGEEFMFIFSERDVASTVQFCEHLRTTIQNHSPSSKRALTLSFGIAQLHPQHSIEHALLCADRALYRAKQDGRNCVRCAERDV</sequence>
<dbReference type="EMBL" id="PIPT01000004">
    <property type="protein sequence ID" value="RUO48146.1"/>
    <property type="molecule type" value="Genomic_DNA"/>
</dbReference>
<dbReference type="FunFam" id="3.30.70.270:FF:000001">
    <property type="entry name" value="Diguanylate cyclase domain protein"/>
    <property type="match status" value="1"/>
</dbReference>
<accession>A0A432XHP3</accession>
<dbReference type="InterPro" id="IPR048435">
    <property type="entry name" value="MASE6"/>
</dbReference>
<dbReference type="InterPro" id="IPR043128">
    <property type="entry name" value="Rev_trsase/Diguanyl_cyclase"/>
</dbReference>
<dbReference type="InterPro" id="IPR050469">
    <property type="entry name" value="Diguanylate_Cyclase"/>
</dbReference>
<evidence type="ECO:0000313" key="7">
    <source>
        <dbReference type="Proteomes" id="UP000286678"/>
    </source>
</evidence>
<dbReference type="InterPro" id="IPR029787">
    <property type="entry name" value="Nucleotide_cyclase"/>
</dbReference>
<dbReference type="GO" id="GO:0005886">
    <property type="term" value="C:plasma membrane"/>
    <property type="evidence" value="ECO:0007669"/>
    <property type="project" value="TreeGrafter"/>
</dbReference>
<keyword evidence="7" id="KW-1185">Reference proteome</keyword>
<dbReference type="Gene3D" id="3.30.70.270">
    <property type="match status" value="1"/>
</dbReference>
<dbReference type="SUPFAM" id="SSF55073">
    <property type="entry name" value="Nucleotide cyclase"/>
    <property type="match status" value="1"/>
</dbReference>
<feature type="transmembrane region" description="Helical" evidence="4">
    <location>
        <begin position="180"/>
        <end position="198"/>
    </location>
</feature>
<evidence type="ECO:0000256" key="2">
    <source>
        <dbReference type="ARBA" id="ARBA00012528"/>
    </source>
</evidence>
<dbReference type="EC" id="2.7.7.65" evidence="2"/>
<keyword evidence="4" id="KW-0812">Transmembrane</keyword>
<dbReference type="PROSITE" id="PS50887">
    <property type="entry name" value="GGDEF"/>
    <property type="match status" value="1"/>
</dbReference>
<dbReference type="CDD" id="cd01949">
    <property type="entry name" value="GGDEF"/>
    <property type="match status" value="1"/>
</dbReference>
<feature type="transmembrane region" description="Helical" evidence="4">
    <location>
        <begin position="128"/>
        <end position="144"/>
    </location>
</feature>
<dbReference type="Pfam" id="PF00990">
    <property type="entry name" value="GGDEF"/>
    <property type="match status" value="1"/>
</dbReference>
<dbReference type="GO" id="GO:0043709">
    <property type="term" value="P:cell adhesion involved in single-species biofilm formation"/>
    <property type="evidence" value="ECO:0007669"/>
    <property type="project" value="TreeGrafter"/>
</dbReference>
<proteinExistence type="predicted"/>
<comment type="caution">
    <text evidence="6">The sequence shown here is derived from an EMBL/GenBank/DDBJ whole genome shotgun (WGS) entry which is preliminary data.</text>
</comment>
<feature type="transmembrane region" description="Helical" evidence="4">
    <location>
        <begin position="52"/>
        <end position="72"/>
    </location>
</feature>
<evidence type="ECO:0000259" key="5">
    <source>
        <dbReference type="PROSITE" id="PS50887"/>
    </source>
</evidence>
<feature type="domain" description="GGDEF" evidence="5">
    <location>
        <begin position="244"/>
        <end position="373"/>
    </location>
</feature>
<dbReference type="GO" id="GO:1902201">
    <property type="term" value="P:negative regulation of bacterial-type flagellum-dependent cell motility"/>
    <property type="evidence" value="ECO:0007669"/>
    <property type="project" value="TreeGrafter"/>
</dbReference>
<evidence type="ECO:0000256" key="4">
    <source>
        <dbReference type="SAM" id="Phobius"/>
    </source>
</evidence>
<dbReference type="NCBIfam" id="TIGR00254">
    <property type="entry name" value="GGDEF"/>
    <property type="match status" value="1"/>
</dbReference>
<name>A0A432XHP3_9GAMM</name>
<feature type="transmembrane region" description="Helical" evidence="4">
    <location>
        <begin position="78"/>
        <end position="96"/>
    </location>
</feature>
<dbReference type="SMART" id="SM00267">
    <property type="entry name" value="GGDEF"/>
    <property type="match status" value="1"/>
</dbReference>
<evidence type="ECO:0000256" key="3">
    <source>
        <dbReference type="ARBA" id="ARBA00034247"/>
    </source>
</evidence>
<gene>
    <name evidence="6" type="ORF">CWE21_06270</name>
</gene>
<dbReference type="PANTHER" id="PTHR45138:SF9">
    <property type="entry name" value="DIGUANYLATE CYCLASE DGCM-RELATED"/>
    <property type="match status" value="1"/>
</dbReference>
<reference evidence="7" key="1">
    <citation type="journal article" date="2018" name="Front. Microbiol.">
        <title>Genome-Based Analysis Reveals the Taxonomy and Diversity of the Family Idiomarinaceae.</title>
        <authorList>
            <person name="Liu Y."/>
            <person name="Lai Q."/>
            <person name="Shao Z."/>
        </authorList>
    </citation>
    <scope>NUCLEOTIDE SEQUENCE [LARGE SCALE GENOMIC DNA]</scope>
    <source>
        <strain evidence="7">SW15</strain>
    </source>
</reference>
<protein>
    <recommendedName>
        <fullName evidence="2">diguanylate cyclase</fullName>
        <ecNumber evidence="2">2.7.7.65</ecNumber>
    </recommendedName>
</protein>
<dbReference type="Proteomes" id="UP000286678">
    <property type="component" value="Unassembled WGS sequence"/>
</dbReference>
<keyword evidence="4" id="KW-0472">Membrane</keyword>